<dbReference type="PROSITE" id="PS51384">
    <property type="entry name" value="FAD_FR"/>
    <property type="match status" value="1"/>
</dbReference>
<dbReference type="Gene3D" id="3.40.50.80">
    <property type="entry name" value="Nucleotide-binding domain of ferredoxin-NADP reductase (FNR) module"/>
    <property type="match status" value="1"/>
</dbReference>
<accession>A0A7C4NVH4</accession>
<dbReference type="InterPro" id="IPR005358">
    <property type="entry name" value="Puta_zinc/iron-chelating_dom"/>
</dbReference>
<dbReference type="InterPro" id="IPR050353">
    <property type="entry name" value="PyrK_electron_transfer"/>
</dbReference>
<keyword evidence="1" id="KW-1133">Transmembrane helix</keyword>
<dbReference type="InterPro" id="IPR017938">
    <property type="entry name" value="Riboflavin_synthase-like_b-brl"/>
</dbReference>
<proteinExistence type="predicted"/>
<keyword evidence="1" id="KW-0812">Transmembrane</keyword>
<comment type="caution">
    <text evidence="3">The sequence shown here is derived from an EMBL/GenBank/DDBJ whole genome shotgun (WGS) entry which is preliminary data.</text>
</comment>
<dbReference type="CDD" id="cd06218">
    <property type="entry name" value="DHOD_e_trans"/>
    <property type="match status" value="1"/>
</dbReference>
<evidence type="ECO:0000313" key="3">
    <source>
        <dbReference type="EMBL" id="HGQ86303.1"/>
    </source>
</evidence>
<organism evidence="3">
    <name type="scientific">Thermodesulfobacterium geofontis</name>
    <dbReference type="NCBI Taxonomy" id="1295609"/>
    <lineage>
        <taxon>Bacteria</taxon>
        <taxon>Pseudomonadati</taxon>
        <taxon>Thermodesulfobacteriota</taxon>
        <taxon>Thermodesulfobacteria</taxon>
        <taxon>Thermodesulfobacteriales</taxon>
        <taxon>Thermodesulfobacteriaceae</taxon>
        <taxon>Thermodesulfobacterium</taxon>
    </lineage>
</organism>
<name>A0A7C4NVH4_9BACT</name>
<dbReference type="PANTHER" id="PTHR43513">
    <property type="entry name" value="DIHYDROOROTATE DEHYDROGENASE B (NAD(+)), ELECTRON TRANSFER SUBUNIT"/>
    <property type="match status" value="1"/>
</dbReference>
<dbReference type="SUPFAM" id="SSF63380">
    <property type="entry name" value="Riboflavin synthase domain-like"/>
    <property type="match status" value="1"/>
</dbReference>
<dbReference type="PANTHER" id="PTHR43513:SF3">
    <property type="entry name" value="DIHYDROOROTATE DEHYDROGENASE B (NAD(+)), ELECTRON TRANSFER SUBUNIT-RELATED"/>
    <property type="match status" value="1"/>
</dbReference>
<dbReference type="InterPro" id="IPR037117">
    <property type="entry name" value="Dihydroorotate_DH_ele_sf"/>
</dbReference>
<dbReference type="InterPro" id="IPR017927">
    <property type="entry name" value="FAD-bd_FR_type"/>
</dbReference>
<dbReference type="InterPro" id="IPR019480">
    <property type="entry name" value="Dihydroorotate_DH_Fe-S-bd"/>
</dbReference>
<dbReference type="AlphaFoldDB" id="A0A7C4NVH4"/>
<evidence type="ECO:0000259" key="2">
    <source>
        <dbReference type="PROSITE" id="PS51384"/>
    </source>
</evidence>
<dbReference type="Pfam" id="PF03692">
    <property type="entry name" value="CxxCxxCC"/>
    <property type="match status" value="1"/>
</dbReference>
<feature type="transmembrane region" description="Helical" evidence="1">
    <location>
        <begin position="336"/>
        <end position="355"/>
    </location>
</feature>
<protein>
    <recommendedName>
        <fullName evidence="2">FAD-binding FR-type domain-containing protein</fullName>
    </recommendedName>
</protein>
<dbReference type="Gene3D" id="2.40.30.10">
    <property type="entry name" value="Translation factors"/>
    <property type="match status" value="1"/>
</dbReference>
<dbReference type="SUPFAM" id="SSF52343">
    <property type="entry name" value="Ferredoxin reductase-like, C-terminal NADP-linked domain"/>
    <property type="match status" value="1"/>
</dbReference>
<gene>
    <name evidence="3" type="ORF">ENT66_08560</name>
</gene>
<dbReference type="Gene3D" id="2.10.240.10">
    <property type="entry name" value="Dihydroorotate dehydrogenase, electron transfer subunit"/>
    <property type="match status" value="1"/>
</dbReference>
<dbReference type="Pfam" id="PF10418">
    <property type="entry name" value="DHODB_Fe-S_bind"/>
    <property type="match status" value="1"/>
</dbReference>
<keyword evidence="1" id="KW-0472">Membrane</keyword>
<reference evidence="3" key="1">
    <citation type="journal article" date="2020" name="mSystems">
        <title>Genome- and Community-Level Interaction Insights into Carbon Utilization and Element Cycling Functions of Hydrothermarchaeota in Hydrothermal Sediment.</title>
        <authorList>
            <person name="Zhou Z."/>
            <person name="Liu Y."/>
            <person name="Xu W."/>
            <person name="Pan J."/>
            <person name="Luo Z.H."/>
            <person name="Li M."/>
        </authorList>
    </citation>
    <scope>NUCLEOTIDE SEQUENCE [LARGE SCALE GENOMIC DNA]</scope>
    <source>
        <strain evidence="3">SpSt-6</strain>
    </source>
</reference>
<evidence type="ECO:0000256" key="1">
    <source>
        <dbReference type="SAM" id="Phobius"/>
    </source>
</evidence>
<dbReference type="InterPro" id="IPR039261">
    <property type="entry name" value="FNR_nucleotide-bd"/>
</dbReference>
<dbReference type="GO" id="GO:0016491">
    <property type="term" value="F:oxidoreductase activity"/>
    <property type="evidence" value="ECO:0007669"/>
    <property type="project" value="InterPro"/>
</dbReference>
<feature type="domain" description="FAD-binding FR-type" evidence="2">
    <location>
        <begin position="236"/>
        <end position="335"/>
    </location>
</feature>
<sequence>MKILYDYAETTYKAYPLACKPGCSLCCTQKVFATSIEAHYILDILSEKDLEKLFQIENYLRPKLTHNQILLSYKEGSEPPIEEIPESLEPCPFLTEEKLCKIYERRPLMCRLTASTISCEKGFAELPPFLFQISTIALQLVENIDLGGLYGNILDLLKFLYQYKKGLIEEIPDYLLNTVDVDELPILPEEKDLRKWVGNLYRIPVKEEFTFRELLQKLRSDFKNYEALSFLKVNFLVMYKGKVILNKREAKNIYLLGIEVSKEILKSFNPGQFLKIKINERMDPLIPRPFSIHAVDKNVVYILYQVVGKGTKALSEIKKGEILEFLGPLGKPFPRLKNYIICAGGIGIAGFGFLLQKAIKKRSFYPPEKIFYGAKTKDELVRLSFLKSFGISVEISTDDGSKGYKGFITDLVERELREKPKIILACGPKLMLKKIKELGEKYKVKTYLVMETFLACGIGFCMGCVIPSKGGNYLHLCIDGPTFLAEEIDIGFFS</sequence>
<dbReference type="EMBL" id="DSZN01000134">
    <property type="protein sequence ID" value="HGQ86303.1"/>
    <property type="molecule type" value="Genomic_DNA"/>
</dbReference>